<dbReference type="Proteomes" id="UP000646877">
    <property type="component" value="Unassembled WGS sequence"/>
</dbReference>
<dbReference type="AlphaFoldDB" id="A0A8I2H935"/>
<evidence type="ECO:0000313" key="1">
    <source>
        <dbReference type="EMBL" id="NLR24437.1"/>
    </source>
</evidence>
<accession>A0A8I2H935</accession>
<gene>
    <name evidence="1" type="ORF">F9Y85_24680</name>
</gene>
<name>A0A8I2H935_9GAMM</name>
<comment type="caution">
    <text evidence="1">The sequence shown here is derived from an EMBL/GenBank/DDBJ whole genome shotgun (WGS) entry which is preliminary data.</text>
</comment>
<reference evidence="1" key="1">
    <citation type="submission" date="2019-10" db="EMBL/GenBank/DDBJ databases">
        <authorList>
            <person name="Paulsen S."/>
        </authorList>
    </citation>
    <scope>NUCLEOTIDE SEQUENCE</scope>
    <source>
        <strain evidence="1">LMG 19692</strain>
    </source>
</reference>
<protein>
    <submittedName>
        <fullName evidence="1">Uncharacterized protein</fullName>
    </submittedName>
</protein>
<proteinExistence type="predicted"/>
<dbReference type="InterPro" id="IPR032869">
    <property type="entry name" value="WHH_dom_containing"/>
</dbReference>
<dbReference type="EMBL" id="WEIA01000054">
    <property type="protein sequence ID" value="NLR24437.1"/>
    <property type="molecule type" value="Genomic_DNA"/>
</dbReference>
<dbReference type="Pfam" id="PF14414">
    <property type="entry name" value="WHH"/>
    <property type="match status" value="1"/>
</dbReference>
<evidence type="ECO:0000313" key="2">
    <source>
        <dbReference type="Proteomes" id="UP000646877"/>
    </source>
</evidence>
<dbReference type="RefSeq" id="WP_130127742.1">
    <property type="nucleotide sequence ID" value="NZ_CBCSDF010000047.1"/>
</dbReference>
<organism evidence="1 2">
    <name type="scientific">Pseudoalteromonas maricaloris</name>
    <dbReference type="NCBI Taxonomy" id="184924"/>
    <lineage>
        <taxon>Bacteria</taxon>
        <taxon>Pseudomonadati</taxon>
        <taxon>Pseudomonadota</taxon>
        <taxon>Gammaproteobacteria</taxon>
        <taxon>Alteromonadales</taxon>
        <taxon>Pseudoalteromonadaceae</taxon>
        <taxon>Pseudoalteromonas</taxon>
    </lineage>
</organism>
<sequence length="54" mass="6171">MRNANQLMENIDPAWKQPSTHTWHHVENSTKLQLIPSDLHSTVGHSGGRNTYSF</sequence>